<sequence>SMRFGIKTAPQHTSWGDMLDVWRAADEVELFETAWNFDHFYPLQGDKNGPCLEAWVTLSALAQATSRIRIGCMVNGVPYRHPALVANMAASLDIVSGGRLELGLGAGWNEQETKAYGIDLLPMGQRMDRFEEAVEVIDSLLAHEITTFQGKYFQLEQARCEPKGPQRPRPPIVIGGGGEKRTLRIAARFAQHWNLPFATPEVFRKKNEILLAHCEAVGRDSSLIMRSVQIESTADQDPAEVAESAAALFAVGVDQVILTLRTPYRAERVAVLAKSLEAIGP</sequence>
<proteinExistence type="predicted"/>
<protein>
    <recommendedName>
        <fullName evidence="5">Luciferase-like domain-containing protein</fullName>
    </recommendedName>
</protein>
<evidence type="ECO:0000259" key="5">
    <source>
        <dbReference type="Pfam" id="PF00296"/>
    </source>
</evidence>
<dbReference type="EMBL" id="UINC01137910">
    <property type="protein sequence ID" value="SVD23533.1"/>
    <property type="molecule type" value="Genomic_DNA"/>
</dbReference>
<evidence type="ECO:0000256" key="3">
    <source>
        <dbReference type="ARBA" id="ARBA00023002"/>
    </source>
</evidence>
<keyword evidence="1" id="KW-0285">Flavoprotein</keyword>
<accession>A0A382TNK6</accession>
<organism evidence="6">
    <name type="scientific">marine metagenome</name>
    <dbReference type="NCBI Taxonomy" id="408172"/>
    <lineage>
        <taxon>unclassified sequences</taxon>
        <taxon>metagenomes</taxon>
        <taxon>ecological metagenomes</taxon>
    </lineage>
</organism>
<dbReference type="AlphaFoldDB" id="A0A382TNK6"/>
<evidence type="ECO:0000256" key="2">
    <source>
        <dbReference type="ARBA" id="ARBA00022643"/>
    </source>
</evidence>
<keyword evidence="3" id="KW-0560">Oxidoreductase</keyword>
<dbReference type="Gene3D" id="3.20.20.30">
    <property type="entry name" value="Luciferase-like domain"/>
    <property type="match status" value="1"/>
</dbReference>
<dbReference type="GO" id="GO:0046306">
    <property type="term" value="P:alkanesulfonate catabolic process"/>
    <property type="evidence" value="ECO:0007669"/>
    <property type="project" value="TreeGrafter"/>
</dbReference>
<dbReference type="GO" id="GO:0008726">
    <property type="term" value="F:alkanesulfonate monooxygenase activity"/>
    <property type="evidence" value="ECO:0007669"/>
    <property type="project" value="TreeGrafter"/>
</dbReference>
<dbReference type="InterPro" id="IPR019952">
    <property type="entry name" value="F420_OxRdatse_Rv1855c_pred"/>
</dbReference>
<keyword evidence="2" id="KW-0288">FMN</keyword>
<dbReference type="PANTHER" id="PTHR42847">
    <property type="entry name" value="ALKANESULFONATE MONOOXYGENASE"/>
    <property type="match status" value="1"/>
</dbReference>
<keyword evidence="4" id="KW-0503">Monooxygenase</keyword>
<dbReference type="NCBIfam" id="TIGR03560">
    <property type="entry name" value="F420_Rv1855c"/>
    <property type="match status" value="1"/>
</dbReference>
<evidence type="ECO:0000256" key="1">
    <source>
        <dbReference type="ARBA" id="ARBA00022630"/>
    </source>
</evidence>
<feature type="domain" description="Luciferase-like" evidence="5">
    <location>
        <begin position="2"/>
        <end position="252"/>
    </location>
</feature>
<dbReference type="Pfam" id="PF00296">
    <property type="entry name" value="Bac_luciferase"/>
    <property type="match status" value="1"/>
</dbReference>
<dbReference type="PANTHER" id="PTHR42847:SF4">
    <property type="entry name" value="ALKANESULFONATE MONOOXYGENASE-RELATED"/>
    <property type="match status" value="1"/>
</dbReference>
<dbReference type="InterPro" id="IPR036661">
    <property type="entry name" value="Luciferase-like_sf"/>
</dbReference>
<name>A0A382TNK6_9ZZZZ</name>
<reference evidence="6" key="1">
    <citation type="submission" date="2018-05" db="EMBL/GenBank/DDBJ databases">
        <authorList>
            <person name="Lanie J.A."/>
            <person name="Ng W.-L."/>
            <person name="Kazmierczak K.M."/>
            <person name="Andrzejewski T.M."/>
            <person name="Davidsen T.M."/>
            <person name="Wayne K.J."/>
            <person name="Tettelin H."/>
            <person name="Glass J.I."/>
            <person name="Rusch D."/>
            <person name="Podicherti R."/>
            <person name="Tsui H.-C.T."/>
            <person name="Winkler M.E."/>
        </authorList>
    </citation>
    <scope>NUCLEOTIDE SEQUENCE</scope>
</reference>
<dbReference type="InterPro" id="IPR050172">
    <property type="entry name" value="SsuD_RutA_monooxygenase"/>
</dbReference>
<evidence type="ECO:0000256" key="4">
    <source>
        <dbReference type="ARBA" id="ARBA00023033"/>
    </source>
</evidence>
<evidence type="ECO:0000313" key="6">
    <source>
        <dbReference type="EMBL" id="SVD23533.1"/>
    </source>
</evidence>
<feature type="non-terminal residue" evidence="6">
    <location>
        <position position="1"/>
    </location>
</feature>
<dbReference type="SUPFAM" id="SSF51679">
    <property type="entry name" value="Bacterial luciferase-like"/>
    <property type="match status" value="1"/>
</dbReference>
<dbReference type="InterPro" id="IPR011251">
    <property type="entry name" value="Luciferase-like_dom"/>
</dbReference>
<gene>
    <name evidence="6" type="ORF">METZ01_LOCUS376387</name>
</gene>